<proteinExistence type="predicted"/>
<dbReference type="EMBL" id="LXQA010271244">
    <property type="protein sequence ID" value="MCI39750.1"/>
    <property type="molecule type" value="Genomic_DNA"/>
</dbReference>
<reference evidence="1 2" key="1">
    <citation type="journal article" date="2018" name="Front. Plant Sci.">
        <title>Red Clover (Trifolium pratense) and Zigzag Clover (T. medium) - A Picture of Genomic Similarities and Differences.</title>
        <authorList>
            <person name="Dluhosova J."/>
            <person name="Istvanek J."/>
            <person name="Nedelnik J."/>
            <person name="Repkova J."/>
        </authorList>
    </citation>
    <scope>NUCLEOTIDE SEQUENCE [LARGE SCALE GENOMIC DNA]</scope>
    <source>
        <strain evidence="2">cv. 10/8</strain>
        <tissue evidence="1">Leaf</tissue>
    </source>
</reference>
<comment type="caution">
    <text evidence="1">The sequence shown here is derived from an EMBL/GenBank/DDBJ whole genome shotgun (WGS) entry which is preliminary data.</text>
</comment>
<accession>A0A392RVC8</accession>
<dbReference type="Proteomes" id="UP000265520">
    <property type="component" value="Unassembled WGS sequence"/>
</dbReference>
<protein>
    <submittedName>
        <fullName evidence="1">Uncharacterized protein</fullName>
    </submittedName>
</protein>
<evidence type="ECO:0000313" key="2">
    <source>
        <dbReference type="Proteomes" id="UP000265520"/>
    </source>
</evidence>
<evidence type="ECO:0000313" key="1">
    <source>
        <dbReference type="EMBL" id="MCI39750.1"/>
    </source>
</evidence>
<feature type="non-terminal residue" evidence="1">
    <location>
        <position position="42"/>
    </location>
</feature>
<name>A0A392RVC8_9FABA</name>
<organism evidence="1 2">
    <name type="scientific">Trifolium medium</name>
    <dbReference type="NCBI Taxonomy" id="97028"/>
    <lineage>
        <taxon>Eukaryota</taxon>
        <taxon>Viridiplantae</taxon>
        <taxon>Streptophyta</taxon>
        <taxon>Embryophyta</taxon>
        <taxon>Tracheophyta</taxon>
        <taxon>Spermatophyta</taxon>
        <taxon>Magnoliopsida</taxon>
        <taxon>eudicotyledons</taxon>
        <taxon>Gunneridae</taxon>
        <taxon>Pentapetalae</taxon>
        <taxon>rosids</taxon>
        <taxon>fabids</taxon>
        <taxon>Fabales</taxon>
        <taxon>Fabaceae</taxon>
        <taxon>Papilionoideae</taxon>
        <taxon>50 kb inversion clade</taxon>
        <taxon>NPAAA clade</taxon>
        <taxon>Hologalegina</taxon>
        <taxon>IRL clade</taxon>
        <taxon>Trifolieae</taxon>
        <taxon>Trifolium</taxon>
    </lineage>
</organism>
<keyword evidence="2" id="KW-1185">Reference proteome</keyword>
<dbReference type="AlphaFoldDB" id="A0A392RVC8"/>
<sequence length="42" mass="5120">MHPLLVAALIHNVWGIWRKKEEKNFLMLMIKEWLGLMTQIWT</sequence>